<organism evidence="2 3">
    <name type="scientific">Russula ochroleuca</name>
    <dbReference type="NCBI Taxonomy" id="152965"/>
    <lineage>
        <taxon>Eukaryota</taxon>
        <taxon>Fungi</taxon>
        <taxon>Dikarya</taxon>
        <taxon>Basidiomycota</taxon>
        <taxon>Agaricomycotina</taxon>
        <taxon>Agaricomycetes</taxon>
        <taxon>Russulales</taxon>
        <taxon>Russulaceae</taxon>
        <taxon>Russula</taxon>
    </lineage>
</organism>
<protein>
    <submittedName>
        <fullName evidence="2">Uncharacterized protein</fullName>
    </submittedName>
</protein>
<dbReference type="Proteomes" id="UP000759537">
    <property type="component" value="Unassembled WGS sequence"/>
</dbReference>
<evidence type="ECO:0000313" key="3">
    <source>
        <dbReference type="Proteomes" id="UP000759537"/>
    </source>
</evidence>
<evidence type="ECO:0000313" key="2">
    <source>
        <dbReference type="EMBL" id="KAF8466089.1"/>
    </source>
</evidence>
<evidence type="ECO:0000256" key="1">
    <source>
        <dbReference type="SAM" id="MobiDB-lite"/>
    </source>
</evidence>
<reference evidence="2" key="1">
    <citation type="submission" date="2019-10" db="EMBL/GenBank/DDBJ databases">
        <authorList>
            <consortium name="DOE Joint Genome Institute"/>
            <person name="Kuo A."/>
            <person name="Miyauchi S."/>
            <person name="Kiss E."/>
            <person name="Drula E."/>
            <person name="Kohler A."/>
            <person name="Sanchez-Garcia M."/>
            <person name="Andreopoulos B."/>
            <person name="Barry K.W."/>
            <person name="Bonito G."/>
            <person name="Buee M."/>
            <person name="Carver A."/>
            <person name="Chen C."/>
            <person name="Cichocki N."/>
            <person name="Clum A."/>
            <person name="Culley D."/>
            <person name="Crous P.W."/>
            <person name="Fauchery L."/>
            <person name="Girlanda M."/>
            <person name="Hayes R."/>
            <person name="Keri Z."/>
            <person name="LaButti K."/>
            <person name="Lipzen A."/>
            <person name="Lombard V."/>
            <person name="Magnuson J."/>
            <person name="Maillard F."/>
            <person name="Morin E."/>
            <person name="Murat C."/>
            <person name="Nolan M."/>
            <person name="Ohm R."/>
            <person name="Pangilinan J."/>
            <person name="Pereira M."/>
            <person name="Perotto S."/>
            <person name="Peter M."/>
            <person name="Riley R."/>
            <person name="Sitrit Y."/>
            <person name="Stielow B."/>
            <person name="Szollosi G."/>
            <person name="Zifcakova L."/>
            <person name="Stursova M."/>
            <person name="Spatafora J.W."/>
            <person name="Tedersoo L."/>
            <person name="Vaario L.-M."/>
            <person name="Yamada A."/>
            <person name="Yan M."/>
            <person name="Wang P."/>
            <person name="Xu J."/>
            <person name="Bruns T."/>
            <person name="Baldrian P."/>
            <person name="Vilgalys R."/>
            <person name="Henrissat B."/>
            <person name="Grigoriev I.V."/>
            <person name="Hibbett D."/>
            <person name="Nagy L.G."/>
            <person name="Martin F.M."/>
        </authorList>
    </citation>
    <scope>NUCLEOTIDE SEQUENCE</scope>
    <source>
        <strain evidence="2">Prilba</strain>
    </source>
</reference>
<keyword evidence="3" id="KW-1185">Reference proteome</keyword>
<sequence length="441" mass="49859">MGGAEGTPSKHEDEARHGPVIVYIAAQSAIDESLRGNAIGGTSLIDIQTSSRLSLGGNGMHGQVRVGARFWGKRGVAQGRPQSRRVGVLMGRASDFPKRSNNSRVYLSCDRAIQPEQQSHVTCMPRLLRRERVTETGKTTSKDADNKFKKGINALITNEKKFHSKEIVAEKMKKTGAYDKSYSTILNRLKENFHPLVKEPKMIVKFLLHKSLPDTSPTIVTQLTLKQKPHFYEVLPTRSWEYGGEFRTYPTETFQHERISVPSDDSRKTGRVYLKTGKKKRVFGRVWIPEDAIREPSPSCPSRLSLSPTLNNRSPTATATPTTSSTGGLIGDWKAPIRRMTYFLDFNIRISHRPPDFSPSYSTLPSSFSLSGSGISVDTRLPINVSQSRDSRPPIRYKFLENLEQNLRPLRISRQHDLHLSSNDFQKQSYRRDHEHLHPRN</sequence>
<feature type="compositionally biased region" description="Basic and acidic residues" evidence="1">
    <location>
        <begin position="430"/>
        <end position="441"/>
    </location>
</feature>
<proteinExistence type="predicted"/>
<name>A0A9P5JV58_9AGAM</name>
<feature type="compositionally biased region" description="Low complexity" evidence="1">
    <location>
        <begin position="296"/>
        <end position="326"/>
    </location>
</feature>
<reference evidence="2" key="2">
    <citation type="journal article" date="2020" name="Nat. Commun.">
        <title>Large-scale genome sequencing of mycorrhizal fungi provides insights into the early evolution of symbiotic traits.</title>
        <authorList>
            <person name="Miyauchi S."/>
            <person name="Kiss E."/>
            <person name="Kuo A."/>
            <person name="Drula E."/>
            <person name="Kohler A."/>
            <person name="Sanchez-Garcia M."/>
            <person name="Morin E."/>
            <person name="Andreopoulos B."/>
            <person name="Barry K.W."/>
            <person name="Bonito G."/>
            <person name="Buee M."/>
            <person name="Carver A."/>
            <person name="Chen C."/>
            <person name="Cichocki N."/>
            <person name="Clum A."/>
            <person name="Culley D."/>
            <person name="Crous P.W."/>
            <person name="Fauchery L."/>
            <person name="Girlanda M."/>
            <person name="Hayes R.D."/>
            <person name="Keri Z."/>
            <person name="LaButti K."/>
            <person name="Lipzen A."/>
            <person name="Lombard V."/>
            <person name="Magnuson J."/>
            <person name="Maillard F."/>
            <person name="Murat C."/>
            <person name="Nolan M."/>
            <person name="Ohm R.A."/>
            <person name="Pangilinan J."/>
            <person name="Pereira M.F."/>
            <person name="Perotto S."/>
            <person name="Peter M."/>
            <person name="Pfister S."/>
            <person name="Riley R."/>
            <person name="Sitrit Y."/>
            <person name="Stielow J.B."/>
            <person name="Szollosi G."/>
            <person name="Zifcakova L."/>
            <person name="Stursova M."/>
            <person name="Spatafora J.W."/>
            <person name="Tedersoo L."/>
            <person name="Vaario L.M."/>
            <person name="Yamada A."/>
            <person name="Yan M."/>
            <person name="Wang P."/>
            <person name="Xu J."/>
            <person name="Bruns T."/>
            <person name="Baldrian P."/>
            <person name="Vilgalys R."/>
            <person name="Dunand C."/>
            <person name="Henrissat B."/>
            <person name="Grigoriev I.V."/>
            <person name="Hibbett D."/>
            <person name="Nagy L.G."/>
            <person name="Martin F.M."/>
        </authorList>
    </citation>
    <scope>NUCLEOTIDE SEQUENCE</scope>
    <source>
        <strain evidence="2">Prilba</strain>
    </source>
</reference>
<feature type="region of interest" description="Disordered" evidence="1">
    <location>
        <begin position="421"/>
        <end position="441"/>
    </location>
</feature>
<feature type="region of interest" description="Disordered" evidence="1">
    <location>
        <begin position="295"/>
        <end position="328"/>
    </location>
</feature>
<accession>A0A9P5JV58</accession>
<dbReference type="AlphaFoldDB" id="A0A9P5JV58"/>
<gene>
    <name evidence="2" type="ORF">DFH94DRAFT_821353</name>
</gene>
<comment type="caution">
    <text evidence="2">The sequence shown here is derived from an EMBL/GenBank/DDBJ whole genome shotgun (WGS) entry which is preliminary data.</text>
</comment>
<dbReference type="EMBL" id="WHVB01000043">
    <property type="protein sequence ID" value="KAF8466089.1"/>
    <property type="molecule type" value="Genomic_DNA"/>
</dbReference>